<feature type="compositionally biased region" description="Low complexity" evidence="1">
    <location>
        <begin position="80"/>
        <end position="94"/>
    </location>
</feature>
<evidence type="ECO:0000313" key="2">
    <source>
        <dbReference type="EMBL" id="EME44121.1"/>
    </source>
</evidence>
<feature type="compositionally biased region" description="Basic residues" evidence="1">
    <location>
        <begin position="433"/>
        <end position="447"/>
    </location>
</feature>
<dbReference type="InterPro" id="IPR013226">
    <property type="entry name" value="Pal1"/>
</dbReference>
<feature type="compositionally biased region" description="Basic and acidic residues" evidence="1">
    <location>
        <begin position="380"/>
        <end position="399"/>
    </location>
</feature>
<dbReference type="HOGENOM" id="CLU_037771_1_0_1"/>
<dbReference type="OMA" id="GDYRRWP"/>
<dbReference type="EMBL" id="KB446539">
    <property type="protein sequence ID" value="EME44121.1"/>
    <property type="molecule type" value="Genomic_DNA"/>
</dbReference>
<gene>
    <name evidence="2" type="ORF">DOTSEDRAFT_71811</name>
</gene>
<dbReference type="PANTHER" id="PTHR28307">
    <property type="entry name" value="PROTEIN PAL1"/>
    <property type="match status" value="1"/>
</dbReference>
<accession>N1PLC9</accession>
<organism evidence="2 3">
    <name type="scientific">Dothistroma septosporum (strain NZE10 / CBS 128990)</name>
    <name type="common">Red band needle blight fungus</name>
    <name type="synonym">Mycosphaerella pini</name>
    <dbReference type="NCBI Taxonomy" id="675120"/>
    <lineage>
        <taxon>Eukaryota</taxon>
        <taxon>Fungi</taxon>
        <taxon>Dikarya</taxon>
        <taxon>Ascomycota</taxon>
        <taxon>Pezizomycotina</taxon>
        <taxon>Dothideomycetes</taxon>
        <taxon>Dothideomycetidae</taxon>
        <taxon>Mycosphaerellales</taxon>
        <taxon>Mycosphaerellaceae</taxon>
        <taxon>Dothistroma</taxon>
    </lineage>
</organism>
<sequence length="447" mass="48688">MTVLVHRFQSGEITSAFIPSPSQRLLLTSPSSREGPYRSGIIMSSAVDSKTAAAYLLDPMTAPDPSSETGPGSHFGSTFAPAASSSHASSASAPRTSIGSNNPFRDSTEKRRSPKHSPPLDKSRVSSHVRGVSSGSRGSSPGHFPAYRAEAFGDYADTRPRRSGSGGRPPPSYEEANSGNNSPTQKGHRRRTSSLSARYPGDDSHKPLEVLRKDSKKAHRSPHLKKHHIPGADTVDRLDPAIGGRAYHHEGPYDAALLARNSSYRNSPVAALETSNQEALKATPRENVQDALERHKPLDGVAVVPPGTPDRFGRVYNYEEGADLMHEENADGPGYKRWPDKDYSPDDLKGKGDTFALDKALKAHKISDDGGIEMQDGRTLRKSYDRQQREGLIDSRDPVDIAGGQDKYVEMEFAHTRDNDAGVKRSGSLRDGLKKRIGSLRKKHRDD</sequence>
<evidence type="ECO:0000313" key="3">
    <source>
        <dbReference type="Proteomes" id="UP000016933"/>
    </source>
</evidence>
<feature type="region of interest" description="Disordered" evidence="1">
    <location>
        <begin position="380"/>
        <end position="401"/>
    </location>
</feature>
<reference evidence="3" key="1">
    <citation type="journal article" date="2012" name="PLoS Genet.">
        <title>The genomes of the fungal plant pathogens Cladosporium fulvum and Dothistroma septosporum reveal adaptation to different hosts and lifestyles but also signatures of common ancestry.</title>
        <authorList>
            <person name="de Wit P.J.G.M."/>
            <person name="van der Burgt A."/>
            <person name="Oekmen B."/>
            <person name="Stergiopoulos I."/>
            <person name="Abd-Elsalam K.A."/>
            <person name="Aerts A.L."/>
            <person name="Bahkali A.H."/>
            <person name="Beenen H.G."/>
            <person name="Chettri P."/>
            <person name="Cox M.P."/>
            <person name="Datema E."/>
            <person name="de Vries R.P."/>
            <person name="Dhillon B."/>
            <person name="Ganley A.R."/>
            <person name="Griffiths S.A."/>
            <person name="Guo Y."/>
            <person name="Hamelin R.C."/>
            <person name="Henrissat B."/>
            <person name="Kabir M.S."/>
            <person name="Jashni M.K."/>
            <person name="Kema G."/>
            <person name="Klaubauf S."/>
            <person name="Lapidus A."/>
            <person name="Levasseur A."/>
            <person name="Lindquist E."/>
            <person name="Mehrabi R."/>
            <person name="Ohm R.A."/>
            <person name="Owen T.J."/>
            <person name="Salamov A."/>
            <person name="Schwelm A."/>
            <person name="Schijlen E."/>
            <person name="Sun H."/>
            <person name="van den Burg H.A."/>
            <person name="van Ham R.C.H.J."/>
            <person name="Zhang S."/>
            <person name="Goodwin S.B."/>
            <person name="Grigoriev I.V."/>
            <person name="Collemare J."/>
            <person name="Bradshaw R.E."/>
        </authorList>
    </citation>
    <scope>NUCLEOTIDE SEQUENCE [LARGE SCALE GENOMIC DNA]</scope>
    <source>
        <strain evidence="3">NZE10 / CBS 128990</strain>
    </source>
</reference>
<dbReference type="eggNOG" id="ENOG502RB1B">
    <property type="taxonomic scope" value="Eukaryota"/>
</dbReference>
<feature type="compositionally biased region" description="Polar residues" evidence="1">
    <location>
        <begin position="95"/>
        <end position="105"/>
    </location>
</feature>
<proteinExistence type="predicted"/>
<keyword evidence="3" id="KW-1185">Reference proteome</keyword>
<evidence type="ECO:0008006" key="4">
    <source>
        <dbReference type="Google" id="ProtNLM"/>
    </source>
</evidence>
<dbReference type="GO" id="GO:0005737">
    <property type="term" value="C:cytoplasm"/>
    <property type="evidence" value="ECO:0007669"/>
    <property type="project" value="TreeGrafter"/>
</dbReference>
<feature type="compositionally biased region" description="Polar residues" evidence="1">
    <location>
        <begin position="175"/>
        <end position="185"/>
    </location>
</feature>
<dbReference type="OrthoDB" id="5389892at2759"/>
<dbReference type="Proteomes" id="UP000016933">
    <property type="component" value="Unassembled WGS sequence"/>
</dbReference>
<feature type="compositionally biased region" description="Low complexity" evidence="1">
    <location>
        <begin position="126"/>
        <end position="140"/>
    </location>
</feature>
<feature type="compositionally biased region" description="Basic residues" evidence="1">
    <location>
        <begin position="214"/>
        <end position="229"/>
    </location>
</feature>
<reference evidence="2 3" key="2">
    <citation type="journal article" date="2012" name="PLoS Pathog.">
        <title>Diverse lifestyles and strategies of plant pathogenesis encoded in the genomes of eighteen Dothideomycetes fungi.</title>
        <authorList>
            <person name="Ohm R.A."/>
            <person name="Feau N."/>
            <person name="Henrissat B."/>
            <person name="Schoch C.L."/>
            <person name="Horwitz B.A."/>
            <person name="Barry K.W."/>
            <person name="Condon B.J."/>
            <person name="Copeland A.C."/>
            <person name="Dhillon B."/>
            <person name="Glaser F."/>
            <person name="Hesse C.N."/>
            <person name="Kosti I."/>
            <person name="LaButti K."/>
            <person name="Lindquist E.A."/>
            <person name="Lucas S."/>
            <person name="Salamov A.A."/>
            <person name="Bradshaw R.E."/>
            <person name="Ciuffetti L."/>
            <person name="Hamelin R.C."/>
            <person name="Kema G.H.J."/>
            <person name="Lawrence C."/>
            <person name="Scott J.A."/>
            <person name="Spatafora J.W."/>
            <person name="Turgeon B.G."/>
            <person name="de Wit P.J.G.M."/>
            <person name="Zhong S."/>
            <person name="Goodwin S.B."/>
            <person name="Grigoriev I.V."/>
        </authorList>
    </citation>
    <scope>NUCLEOTIDE SEQUENCE [LARGE SCALE GENOMIC DNA]</scope>
    <source>
        <strain evidence="3">NZE10 / CBS 128990</strain>
    </source>
</reference>
<feature type="compositionally biased region" description="Basic and acidic residues" evidence="1">
    <location>
        <begin position="200"/>
        <end position="213"/>
    </location>
</feature>
<evidence type="ECO:0000256" key="1">
    <source>
        <dbReference type="SAM" id="MobiDB-lite"/>
    </source>
</evidence>
<feature type="region of interest" description="Disordered" evidence="1">
    <location>
        <begin position="59"/>
        <end position="237"/>
    </location>
</feature>
<feature type="region of interest" description="Disordered" evidence="1">
    <location>
        <begin position="416"/>
        <end position="447"/>
    </location>
</feature>
<dbReference type="AlphaFoldDB" id="N1PLC9"/>
<protein>
    <recommendedName>
        <fullName evidence="4">Pal1 cell morphology protein</fullName>
    </recommendedName>
</protein>
<name>N1PLC9_DOTSN</name>
<dbReference type="Pfam" id="PF08316">
    <property type="entry name" value="Pal1"/>
    <property type="match status" value="1"/>
</dbReference>
<dbReference type="PANTHER" id="PTHR28307:SF1">
    <property type="entry name" value="PAL1 CELL MORPHOLOGY PROTEIN"/>
    <property type="match status" value="1"/>
</dbReference>